<dbReference type="SMART" id="SM00382">
    <property type="entry name" value="AAA"/>
    <property type="match status" value="1"/>
</dbReference>
<keyword evidence="2" id="KW-0813">Transport</keyword>
<dbReference type="Proteomes" id="UP000184526">
    <property type="component" value="Unassembled WGS sequence"/>
</dbReference>
<dbReference type="PANTHER" id="PTHR42798">
    <property type="entry name" value="LIPOPROTEIN-RELEASING SYSTEM ATP-BINDING PROTEIN LOLD"/>
    <property type="match status" value="1"/>
</dbReference>
<dbReference type="PROSITE" id="PS50893">
    <property type="entry name" value="ABC_TRANSPORTER_2"/>
    <property type="match status" value="1"/>
</dbReference>
<dbReference type="Gene3D" id="3.40.50.300">
    <property type="entry name" value="P-loop containing nucleotide triphosphate hydrolases"/>
    <property type="match status" value="1"/>
</dbReference>
<reference evidence="6 7" key="1">
    <citation type="submission" date="2016-11" db="EMBL/GenBank/DDBJ databases">
        <authorList>
            <person name="Jaros S."/>
            <person name="Januszkiewicz K."/>
            <person name="Wedrychowicz H."/>
        </authorList>
    </citation>
    <scope>NUCLEOTIDE SEQUENCE [LARGE SCALE GENOMIC DNA]</scope>
    <source>
        <strain evidence="6 7">DSM 3089</strain>
    </source>
</reference>
<dbReference type="AlphaFoldDB" id="A0A1M5V110"/>
<dbReference type="InterPro" id="IPR017871">
    <property type="entry name" value="ABC_transporter-like_CS"/>
</dbReference>
<dbReference type="GO" id="GO:0016887">
    <property type="term" value="F:ATP hydrolysis activity"/>
    <property type="evidence" value="ECO:0007669"/>
    <property type="project" value="InterPro"/>
</dbReference>
<evidence type="ECO:0000256" key="4">
    <source>
        <dbReference type="ARBA" id="ARBA00022840"/>
    </source>
</evidence>
<dbReference type="GO" id="GO:0098796">
    <property type="term" value="C:membrane protein complex"/>
    <property type="evidence" value="ECO:0007669"/>
    <property type="project" value="UniProtKB-ARBA"/>
</dbReference>
<protein>
    <submittedName>
        <fullName evidence="6">Putative ABC transport system ATP-binding protein</fullName>
    </submittedName>
</protein>
<evidence type="ECO:0000313" key="6">
    <source>
        <dbReference type="EMBL" id="SHH68613.1"/>
    </source>
</evidence>
<comment type="similarity">
    <text evidence="1">Belongs to the ABC transporter superfamily.</text>
</comment>
<dbReference type="InterPro" id="IPR017911">
    <property type="entry name" value="MacB-like_ATP-bd"/>
</dbReference>
<sequence length="222" mass="24478">MKVIEIKNGSKIYGENESKVVALNNVNLAIEEGEFIAILGTSGSGKSTLLNMIGGLDKLTKGEVYICGKKCDKLNDEEMSKIRRKDIGFVFQAYNLIPVFTVYENIVTPILLDEGKIDEEYIEDLLKTLGIENKKSSFPSQLSGGQKQRVAIARALANKPKIILADEPTGNLDTKNGAEVMSLLNISIKNHKSTLIMVTHNEEIAKTADRIIKIENGEIQLK</sequence>
<proteinExistence type="inferred from homology"/>
<dbReference type="FunFam" id="3.40.50.300:FF:000032">
    <property type="entry name" value="Export ABC transporter ATP-binding protein"/>
    <property type="match status" value="1"/>
</dbReference>
<dbReference type="RefSeq" id="WP_072830763.1">
    <property type="nucleotide sequence ID" value="NZ_FQXP01000004.1"/>
</dbReference>
<dbReference type="Pfam" id="PF00005">
    <property type="entry name" value="ABC_tran"/>
    <property type="match status" value="1"/>
</dbReference>
<evidence type="ECO:0000313" key="7">
    <source>
        <dbReference type="Proteomes" id="UP000184526"/>
    </source>
</evidence>
<dbReference type="EMBL" id="FQXP01000004">
    <property type="protein sequence ID" value="SHH68613.1"/>
    <property type="molecule type" value="Genomic_DNA"/>
</dbReference>
<accession>A0A1M5V110</accession>
<dbReference type="SUPFAM" id="SSF52540">
    <property type="entry name" value="P-loop containing nucleoside triphosphate hydrolases"/>
    <property type="match status" value="1"/>
</dbReference>
<keyword evidence="3" id="KW-0547">Nucleotide-binding</keyword>
<keyword evidence="4 6" id="KW-0067">ATP-binding</keyword>
<dbReference type="InterPro" id="IPR003593">
    <property type="entry name" value="AAA+_ATPase"/>
</dbReference>
<dbReference type="PANTHER" id="PTHR42798:SF6">
    <property type="entry name" value="CELL DIVISION ATP-BINDING PROTEIN FTSE"/>
    <property type="match status" value="1"/>
</dbReference>
<evidence type="ECO:0000259" key="5">
    <source>
        <dbReference type="PROSITE" id="PS50893"/>
    </source>
</evidence>
<evidence type="ECO:0000256" key="3">
    <source>
        <dbReference type="ARBA" id="ARBA00022741"/>
    </source>
</evidence>
<organism evidence="6 7">
    <name type="scientific">Clostridium collagenovorans DSM 3089</name>
    <dbReference type="NCBI Taxonomy" id="1121306"/>
    <lineage>
        <taxon>Bacteria</taxon>
        <taxon>Bacillati</taxon>
        <taxon>Bacillota</taxon>
        <taxon>Clostridia</taxon>
        <taxon>Eubacteriales</taxon>
        <taxon>Clostridiaceae</taxon>
        <taxon>Clostridium</taxon>
    </lineage>
</organism>
<dbReference type="InterPro" id="IPR003439">
    <property type="entry name" value="ABC_transporter-like_ATP-bd"/>
</dbReference>
<dbReference type="GO" id="GO:0022857">
    <property type="term" value="F:transmembrane transporter activity"/>
    <property type="evidence" value="ECO:0007669"/>
    <property type="project" value="UniProtKB-ARBA"/>
</dbReference>
<feature type="domain" description="ABC transporter" evidence="5">
    <location>
        <begin position="4"/>
        <end position="221"/>
    </location>
</feature>
<evidence type="ECO:0000256" key="1">
    <source>
        <dbReference type="ARBA" id="ARBA00005417"/>
    </source>
</evidence>
<gene>
    <name evidence="6" type="ORF">SAMN02745196_01027</name>
</gene>
<dbReference type="PROSITE" id="PS00211">
    <property type="entry name" value="ABC_TRANSPORTER_1"/>
    <property type="match status" value="1"/>
</dbReference>
<evidence type="ECO:0000256" key="2">
    <source>
        <dbReference type="ARBA" id="ARBA00022448"/>
    </source>
</evidence>
<dbReference type="CDD" id="cd03255">
    <property type="entry name" value="ABC_MJ0796_LolCDE_FtsE"/>
    <property type="match status" value="1"/>
</dbReference>
<dbReference type="GO" id="GO:0005524">
    <property type="term" value="F:ATP binding"/>
    <property type="evidence" value="ECO:0007669"/>
    <property type="project" value="UniProtKB-KW"/>
</dbReference>
<dbReference type="STRING" id="1121306.SAMN02745196_01027"/>
<name>A0A1M5V110_9CLOT</name>
<keyword evidence="7" id="KW-1185">Reference proteome</keyword>
<dbReference type="InterPro" id="IPR027417">
    <property type="entry name" value="P-loop_NTPase"/>
</dbReference>
<dbReference type="OrthoDB" id="9802264at2"/>